<dbReference type="GO" id="GO:0006508">
    <property type="term" value="P:proteolysis"/>
    <property type="evidence" value="ECO:0007669"/>
    <property type="project" value="UniProtKB-KW"/>
</dbReference>
<comment type="cofactor">
    <cofactor evidence="8">
        <name>Ca(2+)</name>
        <dbReference type="ChEBI" id="CHEBI:29108"/>
    </cofactor>
    <text evidence="8">Can bind about 5 Ca(2+) ions per subunit.</text>
</comment>
<proteinExistence type="inferred from homology"/>
<dbReference type="SUPFAM" id="SSF55486">
    <property type="entry name" value="Metalloproteases ('zincins'), catalytic domain"/>
    <property type="match status" value="1"/>
</dbReference>
<dbReference type="GO" id="GO:0008270">
    <property type="term" value="F:zinc ion binding"/>
    <property type="evidence" value="ECO:0007669"/>
    <property type="project" value="InterPro"/>
</dbReference>
<feature type="binding site" evidence="8">
    <location>
        <position position="228"/>
    </location>
    <ligand>
        <name>Ca(2+)</name>
        <dbReference type="ChEBI" id="CHEBI:29108"/>
        <label>3</label>
    </ligand>
</feature>
<dbReference type="InterPro" id="IPR006026">
    <property type="entry name" value="Peptidase_Metallo"/>
</dbReference>
<evidence type="ECO:0000256" key="1">
    <source>
        <dbReference type="ARBA" id="ARBA00009614"/>
    </source>
</evidence>
<sequence length="313" mass="35559">MHTISYQFSLKLPELLMIFIMEPKVFRLLSCIFLLFLLNPFLFFSHANSPLDFLKPLIGTQKGNTARGLSQLKKYLSDLGYISNNINANNPSDENDDFFDDNLELAIKKYQRFFKLSVNGVLDANTIAKLMKPRCGVPDFPNRIQFANTSSKFSFFPGEPKWPPTKTSLAYSFTRGTRPDVNQAILDATRLWSSVSPFRFVYVPEYNNCDIKITFEFRDHGDGLPFDGPGGILAHAFAPIDGRLHYDGDEMWRDGVFKGAYDMQTIGLHELGHTLGLDHSTDDRAIMYPYFDIGSRKGLGQDDIDGIKALYKF</sequence>
<evidence type="ECO:0000256" key="6">
    <source>
        <dbReference type="ARBA" id="ARBA00023049"/>
    </source>
</evidence>
<dbReference type="SUPFAM" id="SSF47090">
    <property type="entry name" value="PGBD-like"/>
    <property type="match status" value="1"/>
</dbReference>
<dbReference type="SMART" id="SM00235">
    <property type="entry name" value="ZnMc"/>
    <property type="match status" value="1"/>
</dbReference>
<dbReference type="InterPro" id="IPR036365">
    <property type="entry name" value="PGBD-like_sf"/>
</dbReference>
<evidence type="ECO:0000256" key="2">
    <source>
        <dbReference type="ARBA" id="ARBA00022670"/>
    </source>
</evidence>
<reference evidence="10" key="1">
    <citation type="submission" date="2019-10" db="EMBL/GenBank/DDBJ databases">
        <authorList>
            <person name="Zhang R."/>
            <person name="Pan Y."/>
            <person name="Wang J."/>
            <person name="Ma R."/>
            <person name="Yu S."/>
        </authorList>
    </citation>
    <scope>NUCLEOTIDE SEQUENCE</scope>
    <source>
        <strain evidence="10">LA-IB0</strain>
        <tissue evidence="10">Leaf</tissue>
    </source>
</reference>
<feature type="binding site" evidence="8">
    <location>
        <position position="250"/>
    </location>
    <ligand>
        <name>Ca(2+)</name>
        <dbReference type="ChEBI" id="CHEBI:29108"/>
        <label>1</label>
    </ligand>
</feature>
<dbReference type="GO" id="GO:0030574">
    <property type="term" value="P:collagen catabolic process"/>
    <property type="evidence" value="ECO:0007669"/>
    <property type="project" value="TreeGrafter"/>
</dbReference>
<dbReference type="InterPro" id="IPR001818">
    <property type="entry name" value="Pept_M10_metallopeptidase"/>
</dbReference>
<feature type="binding site" evidence="8">
    <location>
        <position position="235"/>
    </location>
    <ligand>
        <name>Zn(2+)</name>
        <dbReference type="ChEBI" id="CHEBI:29105"/>
        <label>1</label>
    </ligand>
</feature>
<comment type="similarity">
    <text evidence="1">Belongs to the peptidase M10A family. Matrix metalloproteinases (MMPs) subfamily.</text>
</comment>
<feature type="binding site" evidence="8">
    <location>
        <position position="269"/>
    </location>
    <ligand>
        <name>Zn(2+)</name>
        <dbReference type="ChEBI" id="CHEBI:29105"/>
        <label>2</label>
        <note>catalytic</note>
    </ligand>
</feature>
<evidence type="ECO:0000256" key="3">
    <source>
        <dbReference type="ARBA" id="ARBA00022723"/>
    </source>
</evidence>
<dbReference type="GO" id="GO:0031012">
    <property type="term" value="C:extracellular matrix"/>
    <property type="evidence" value="ECO:0007669"/>
    <property type="project" value="InterPro"/>
</dbReference>
<feature type="binding site" description="in inhibited form" evidence="8">
    <location>
        <position position="135"/>
    </location>
    <ligand>
        <name>Zn(2+)</name>
        <dbReference type="ChEBI" id="CHEBI:29105"/>
        <label>2</label>
        <note>catalytic</note>
    </ligand>
</feature>
<protein>
    <recommendedName>
        <fullName evidence="9">Peptidase metallopeptidase domain-containing protein</fullName>
    </recommendedName>
</protein>
<dbReference type="AlphaFoldDB" id="A0AAV6X4R0"/>
<dbReference type="PANTHER" id="PTHR10201">
    <property type="entry name" value="MATRIX METALLOPROTEINASE"/>
    <property type="match status" value="1"/>
</dbReference>
<dbReference type="CDD" id="cd04278">
    <property type="entry name" value="ZnMc_MMP"/>
    <property type="match status" value="1"/>
</dbReference>
<evidence type="ECO:0000313" key="11">
    <source>
        <dbReference type="Proteomes" id="UP000826271"/>
    </source>
</evidence>
<feature type="binding site" evidence="8">
    <location>
        <position position="287"/>
    </location>
    <ligand>
        <name>Zn(2+)</name>
        <dbReference type="ChEBI" id="CHEBI:29105"/>
        <label>2</label>
        <note>catalytic</note>
    </ligand>
</feature>
<dbReference type="PANTHER" id="PTHR10201:SF213">
    <property type="entry name" value="METALLOENDOPROTEINASE 2-MMP-LIKE"/>
    <property type="match status" value="1"/>
</dbReference>
<keyword evidence="11" id="KW-1185">Reference proteome</keyword>
<feature type="binding site" evidence="8">
    <location>
        <position position="227"/>
    </location>
    <ligand>
        <name>Ca(2+)</name>
        <dbReference type="ChEBI" id="CHEBI:29108"/>
        <label>3</label>
    </ligand>
</feature>
<evidence type="ECO:0000256" key="5">
    <source>
        <dbReference type="ARBA" id="ARBA00022833"/>
    </source>
</evidence>
<feature type="binding site" evidence="8">
    <location>
        <position position="250"/>
    </location>
    <ligand>
        <name>Ca(2+)</name>
        <dbReference type="ChEBI" id="CHEBI:29108"/>
        <label>3</label>
    </ligand>
</feature>
<feature type="binding site" evidence="8">
    <location>
        <position position="279"/>
    </location>
    <ligand>
        <name>Zn(2+)</name>
        <dbReference type="ChEBI" id="CHEBI:29105"/>
        <label>2</label>
        <note>catalytic</note>
    </ligand>
</feature>
<dbReference type="GO" id="GO:0030198">
    <property type="term" value="P:extracellular matrix organization"/>
    <property type="evidence" value="ECO:0007669"/>
    <property type="project" value="TreeGrafter"/>
</dbReference>
<dbReference type="PRINTS" id="PR00138">
    <property type="entry name" value="MATRIXIN"/>
</dbReference>
<accession>A0AAV6X4R0</accession>
<name>A0AAV6X4R0_9LAMI</name>
<dbReference type="InterPro" id="IPR033739">
    <property type="entry name" value="M10A_MMP"/>
</dbReference>
<dbReference type="GO" id="GO:0004222">
    <property type="term" value="F:metalloendopeptidase activity"/>
    <property type="evidence" value="ECO:0007669"/>
    <property type="project" value="InterPro"/>
</dbReference>
<evidence type="ECO:0000313" key="10">
    <source>
        <dbReference type="EMBL" id="KAG8377781.1"/>
    </source>
</evidence>
<keyword evidence="5 8" id="KW-0862">Zinc</keyword>
<keyword evidence="2" id="KW-0645">Protease</keyword>
<organism evidence="10 11">
    <name type="scientific">Buddleja alternifolia</name>
    <dbReference type="NCBI Taxonomy" id="168488"/>
    <lineage>
        <taxon>Eukaryota</taxon>
        <taxon>Viridiplantae</taxon>
        <taxon>Streptophyta</taxon>
        <taxon>Embryophyta</taxon>
        <taxon>Tracheophyta</taxon>
        <taxon>Spermatophyta</taxon>
        <taxon>Magnoliopsida</taxon>
        <taxon>eudicotyledons</taxon>
        <taxon>Gunneridae</taxon>
        <taxon>Pentapetalae</taxon>
        <taxon>asterids</taxon>
        <taxon>lamiids</taxon>
        <taxon>Lamiales</taxon>
        <taxon>Scrophulariaceae</taxon>
        <taxon>Buddlejeae</taxon>
        <taxon>Buddleja</taxon>
    </lineage>
</organism>
<keyword evidence="8" id="KW-0106">Calcium</keyword>
<evidence type="ECO:0000256" key="7">
    <source>
        <dbReference type="PIRSR" id="PIRSR621190-1"/>
    </source>
</evidence>
<feature type="binding site" evidence="8">
    <location>
        <position position="273"/>
    </location>
    <ligand>
        <name>Zn(2+)</name>
        <dbReference type="ChEBI" id="CHEBI:29105"/>
        <label>2</label>
        <note>catalytic</note>
    </ligand>
</feature>
<comment type="caution">
    <text evidence="10">The sequence shown here is derived from an EMBL/GenBank/DDBJ whole genome shotgun (WGS) entry which is preliminary data.</text>
</comment>
<feature type="binding site" evidence="8">
    <location>
        <position position="210"/>
    </location>
    <ligand>
        <name>Ca(2+)</name>
        <dbReference type="ChEBI" id="CHEBI:29108"/>
        <label>2</label>
    </ligand>
</feature>
<feature type="active site" evidence="7">
    <location>
        <position position="270"/>
    </location>
</feature>
<evidence type="ECO:0000256" key="4">
    <source>
        <dbReference type="ARBA" id="ARBA00022801"/>
    </source>
</evidence>
<evidence type="ECO:0000256" key="8">
    <source>
        <dbReference type="PIRSR" id="PIRSR621190-2"/>
    </source>
</evidence>
<dbReference type="Proteomes" id="UP000826271">
    <property type="component" value="Unassembled WGS sequence"/>
</dbReference>
<feature type="binding site" evidence="8">
    <location>
        <position position="222"/>
    </location>
    <ligand>
        <name>Zn(2+)</name>
        <dbReference type="ChEBI" id="CHEBI:29105"/>
        <label>1</label>
    </ligand>
</feature>
<dbReference type="Pfam" id="PF01471">
    <property type="entry name" value="PG_binding_1"/>
    <property type="match status" value="1"/>
</dbReference>
<feature type="binding site" evidence="8">
    <location>
        <position position="247"/>
    </location>
    <ligand>
        <name>Ca(2+)</name>
        <dbReference type="ChEBI" id="CHEBI:29108"/>
        <label>3</label>
    </ligand>
</feature>
<gene>
    <name evidence="10" type="ORF">BUALT_Bualt08G0069100</name>
</gene>
<keyword evidence="3 8" id="KW-0479">Metal-binding</keyword>
<feature type="domain" description="Peptidase metallopeptidase" evidence="9">
    <location>
        <begin position="158"/>
        <end position="313"/>
    </location>
</feature>
<feature type="binding site" evidence="8">
    <location>
        <position position="220"/>
    </location>
    <ligand>
        <name>Zn(2+)</name>
        <dbReference type="ChEBI" id="CHEBI:29105"/>
        <label>1</label>
    </ligand>
</feature>
<dbReference type="EMBL" id="WHWC01000008">
    <property type="protein sequence ID" value="KAG8377781.1"/>
    <property type="molecule type" value="Genomic_DNA"/>
</dbReference>
<dbReference type="InterPro" id="IPR024079">
    <property type="entry name" value="MetalloPept_cat_dom_sf"/>
</dbReference>
<dbReference type="Gene3D" id="3.40.390.10">
    <property type="entry name" value="Collagenase (Catalytic Domain)"/>
    <property type="match status" value="1"/>
</dbReference>
<dbReference type="InterPro" id="IPR002477">
    <property type="entry name" value="Peptidoglycan-bd-like"/>
</dbReference>
<evidence type="ECO:0000259" key="9">
    <source>
        <dbReference type="SMART" id="SM00235"/>
    </source>
</evidence>
<keyword evidence="4" id="KW-0378">Hydrolase</keyword>
<comment type="cofactor">
    <cofactor evidence="8">
        <name>Zn(2+)</name>
        <dbReference type="ChEBI" id="CHEBI:29105"/>
    </cofactor>
    <text evidence="8">Binds 2 Zn(2+) ions per subunit.</text>
</comment>
<dbReference type="InterPro" id="IPR021190">
    <property type="entry name" value="Pept_M10A"/>
</dbReference>
<feature type="binding site" evidence="8">
    <location>
        <position position="245"/>
    </location>
    <ligand>
        <name>Zn(2+)</name>
        <dbReference type="ChEBI" id="CHEBI:29105"/>
        <label>1</label>
    </ligand>
</feature>
<dbReference type="Pfam" id="PF00413">
    <property type="entry name" value="Peptidase_M10"/>
    <property type="match status" value="1"/>
</dbReference>
<keyword evidence="6" id="KW-0482">Metalloprotease</keyword>